<dbReference type="NCBIfam" id="TIGR01907">
    <property type="entry name" value="casE_Cse3"/>
    <property type="match status" value="1"/>
</dbReference>
<dbReference type="InterPro" id="IPR010179">
    <property type="entry name" value="CRISPR-assoc_prot_Cse3"/>
</dbReference>
<dbReference type="AlphaFoldDB" id="A0A179IPL2"/>
<dbReference type="Proteomes" id="UP000243024">
    <property type="component" value="Unassembled WGS sequence"/>
</dbReference>
<dbReference type="EMBL" id="JXBB01000022">
    <property type="protein sequence ID" value="OAR04285.1"/>
    <property type="molecule type" value="Genomic_DNA"/>
</dbReference>
<dbReference type="RefSeq" id="WP_066201163.1">
    <property type="nucleotide sequence ID" value="NZ_CBCSAS010000038.1"/>
</dbReference>
<protein>
    <recommendedName>
        <fullName evidence="3">CRISPR-associated protein, Cse3 family</fullName>
    </recommendedName>
</protein>
<dbReference type="OrthoDB" id="9795689at2"/>
<reference evidence="1 2" key="1">
    <citation type="submission" date="2015-09" db="EMBL/GenBank/DDBJ databases">
        <title>Draft genome sequence of Hydrogenibacillus schlegelii DSM 2000.</title>
        <authorList>
            <person name="Hemp J."/>
        </authorList>
    </citation>
    <scope>NUCLEOTIDE SEQUENCE [LARGE SCALE GENOMIC DNA]</scope>
    <source>
        <strain evidence="1 2">MA 48</strain>
    </source>
</reference>
<evidence type="ECO:0000313" key="2">
    <source>
        <dbReference type="Proteomes" id="UP000243024"/>
    </source>
</evidence>
<keyword evidence="2" id="KW-1185">Reference proteome</keyword>
<proteinExistence type="predicted"/>
<dbReference type="SMART" id="SM01101">
    <property type="entry name" value="CRISPR_assoc"/>
    <property type="match status" value="1"/>
</dbReference>
<dbReference type="STRING" id="1484.SA87_07385"/>
<evidence type="ECO:0008006" key="3">
    <source>
        <dbReference type="Google" id="ProtNLM"/>
    </source>
</evidence>
<accession>A0A179IPL2</accession>
<gene>
    <name evidence="1" type="ORF">SA87_07385</name>
</gene>
<dbReference type="SUPFAM" id="SSF117987">
    <property type="entry name" value="CRISPR-associated protein"/>
    <property type="match status" value="1"/>
</dbReference>
<organism evidence="1 2">
    <name type="scientific">Hydrogenibacillus schlegelii</name>
    <name type="common">Bacillus schlegelii</name>
    <dbReference type="NCBI Taxonomy" id="1484"/>
    <lineage>
        <taxon>Bacteria</taxon>
        <taxon>Bacillati</taxon>
        <taxon>Bacillota</taxon>
        <taxon>Bacilli</taxon>
        <taxon>Bacillales</taxon>
        <taxon>Bacillales Family X. Incertae Sedis</taxon>
        <taxon>Hydrogenibacillus</taxon>
    </lineage>
</organism>
<comment type="caution">
    <text evidence="1">The sequence shown here is derived from an EMBL/GenBank/DDBJ whole genome shotgun (WGS) entry which is preliminary data.</text>
</comment>
<name>A0A179IPL2_HYDSH</name>
<dbReference type="Pfam" id="PF08798">
    <property type="entry name" value="CRISPR_assoc"/>
    <property type="match status" value="1"/>
</dbReference>
<sequence length="247" mass="27957">MGVHLVEITLDVGALMRFLKDARMEPRRDDEDLGYGIHTWLVSAFGPLSPKPWRLFMARRRPAKILGYAPHDAEALREQLNVYATPGAYQVLPHSESSILSKPMPEFTRGRLLAFEVLTVPIARKSSGGEAGDKTIEKDLFLHHVEQNGGKAEASRAELYGRWVKKLLEEREATVVHAARLEGFRLVRQARYTHGKERKRRQIVRPQALIRGELTVNDPEAFSALLAHGIGRHRAFGYGMLLLRPVR</sequence>
<dbReference type="Gene3D" id="3.30.70.1210">
    <property type="entry name" value="Crispr-associated protein, domain 2"/>
    <property type="match status" value="1"/>
</dbReference>
<evidence type="ECO:0000313" key="1">
    <source>
        <dbReference type="EMBL" id="OAR04285.1"/>
    </source>
</evidence>